<proteinExistence type="predicted"/>
<dbReference type="Proteomes" id="UP000682733">
    <property type="component" value="Unassembled WGS sequence"/>
</dbReference>
<gene>
    <name evidence="1" type="ORF">OVA965_LOCUS23889</name>
    <name evidence="2" type="ORF">TMI583_LOCUS24609</name>
</gene>
<comment type="caution">
    <text evidence="2">The sequence shown here is derived from an EMBL/GenBank/DDBJ whole genome shotgun (WGS) entry which is preliminary data.</text>
</comment>
<dbReference type="EMBL" id="CAJOBA010035691">
    <property type="protein sequence ID" value="CAF4009058.1"/>
    <property type="molecule type" value="Genomic_DNA"/>
</dbReference>
<organism evidence="2 3">
    <name type="scientific">Didymodactylos carnosus</name>
    <dbReference type="NCBI Taxonomy" id="1234261"/>
    <lineage>
        <taxon>Eukaryota</taxon>
        <taxon>Metazoa</taxon>
        <taxon>Spiralia</taxon>
        <taxon>Gnathifera</taxon>
        <taxon>Rotifera</taxon>
        <taxon>Eurotatoria</taxon>
        <taxon>Bdelloidea</taxon>
        <taxon>Philodinida</taxon>
        <taxon>Philodinidae</taxon>
        <taxon>Didymodactylos</taxon>
    </lineage>
</organism>
<sequence>MSNSSEPDESQLVDQLFKDVEAKLKLDDGNVATVSSALSTTTAADLPSPNSEGITLIWYDPRMEKTEDTKKQSKN</sequence>
<evidence type="ECO:0000313" key="1">
    <source>
        <dbReference type="EMBL" id="CAF1198938.1"/>
    </source>
</evidence>
<evidence type="ECO:0000313" key="2">
    <source>
        <dbReference type="EMBL" id="CAF4009058.1"/>
    </source>
</evidence>
<evidence type="ECO:0000313" key="3">
    <source>
        <dbReference type="Proteomes" id="UP000682733"/>
    </source>
</evidence>
<dbReference type="EMBL" id="CAJNOK010014159">
    <property type="protein sequence ID" value="CAF1198938.1"/>
    <property type="molecule type" value="Genomic_DNA"/>
</dbReference>
<accession>A0A8S2NMV2</accession>
<protein>
    <submittedName>
        <fullName evidence="2">Uncharacterized protein</fullName>
    </submittedName>
</protein>
<dbReference type="Proteomes" id="UP000677228">
    <property type="component" value="Unassembled WGS sequence"/>
</dbReference>
<name>A0A8S2NMV2_9BILA</name>
<dbReference type="AlphaFoldDB" id="A0A8S2NMV2"/>
<reference evidence="2" key="1">
    <citation type="submission" date="2021-02" db="EMBL/GenBank/DDBJ databases">
        <authorList>
            <person name="Nowell W R."/>
        </authorList>
    </citation>
    <scope>NUCLEOTIDE SEQUENCE</scope>
</reference>